<keyword evidence="1" id="KW-0472">Membrane</keyword>
<keyword evidence="1" id="KW-0812">Transmembrane</keyword>
<name>A0A0A0LSG0_CUCSA</name>
<sequence>MKKKLVDPTRLLLVILGWVRPLLIEPIGSSSVVFLLHLYSKATRRRPSSLNCSVQLF</sequence>
<keyword evidence="3" id="KW-1185">Reference proteome</keyword>
<accession>A0A0A0LSG0</accession>
<evidence type="ECO:0000313" key="2">
    <source>
        <dbReference type="EMBL" id="KGN64718.1"/>
    </source>
</evidence>
<dbReference type="Proteomes" id="UP000029981">
    <property type="component" value="Chromosome 1"/>
</dbReference>
<gene>
    <name evidence="2" type="ORF">Csa_1G077200</name>
</gene>
<feature type="transmembrane region" description="Helical" evidence="1">
    <location>
        <begin position="12"/>
        <end position="39"/>
    </location>
</feature>
<proteinExistence type="predicted"/>
<reference evidence="2 3" key="3">
    <citation type="journal article" date="2010" name="BMC Genomics">
        <title>Transcriptome sequencing and comparative analysis of cucumber flowers with different sex types.</title>
        <authorList>
            <person name="Guo S."/>
            <person name="Zheng Y."/>
            <person name="Joung J.G."/>
            <person name="Liu S."/>
            <person name="Zhang Z."/>
            <person name="Crasta O.R."/>
            <person name="Sobral B.W."/>
            <person name="Xu Y."/>
            <person name="Huang S."/>
            <person name="Fei Z."/>
        </authorList>
    </citation>
    <scope>NUCLEOTIDE SEQUENCE [LARGE SCALE GENOMIC DNA]</scope>
    <source>
        <strain evidence="3">cv. 9930</strain>
    </source>
</reference>
<organism evidence="2 3">
    <name type="scientific">Cucumis sativus</name>
    <name type="common">Cucumber</name>
    <dbReference type="NCBI Taxonomy" id="3659"/>
    <lineage>
        <taxon>Eukaryota</taxon>
        <taxon>Viridiplantae</taxon>
        <taxon>Streptophyta</taxon>
        <taxon>Embryophyta</taxon>
        <taxon>Tracheophyta</taxon>
        <taxon>Spermatophyta</taxon>
        <taxon>Magnoliopsida</taxon>
        <taxon>eudicotyledons</taxon>
        <taxon>Gunneridae</taxon>
        <taxon>Pentapetalae</taxon>
        <taxon>rosids</taxon>
        <taxon>fabids</taxon>
        <taxon>Cucurbitales</taxon>
        <taxon>Cucurbitaceae</taxon>
        <taxon>Benincaseae</taxon>
        <taxon>Cucumis</taxon>
    </lineage>
</organism>
<reference evidence="2 3" key="1">
    <citation type="journal article" date="2009" name="Nat. Genet.">
        <title>The genome of the cucumber, Cucumis sativus L.</title>
        <authorList>
            <person name="Huang S."/>
            <person name="Li R."/>
            <person name="Zhang Z."/>
            <person name="Li L."/>
            <person name="Gu X."/>
            <person name="Fan W."/>
            <person name="Lucas W.J."/>
            <person name="Wang X."/>
            <person name="Xie B."/>
            <person name="Ni P."/>
            <person name="Ren Y."/>
            <person name="Zhu H."/>
            <person name="Li J."/>
            <person name="Lin K."/>
            <person name="Jin W."/>
            <person name="Fei Z."/>
            <person name="Li G."/>
            <person name="Staub J."/>
            <person name="Kilian A."/>
            <person name="van der Vossen E.A."/>
            <person name="Wu Y."/>
            <person name="Guo J."/>
            <person name="He J."/>
            <person name="Jia Z."/>
            <person name="Ren Y."/>
            <person name="Tian G."/>
            <person name="Lu Y."/>
            <person name="Ruan J."/>
            <person name="Qian W."/>
            <person name="Wang M."/>
            <person name="Huang Q."/>
            <person name="Li B."/>
            <person name="Xuan Z."/>
            <person name="Cao J."/>
            <person name="Asan"/>
            <person name="Wu Z."/>
            <person name="Zhang J."/>
            <person name="Cai Q."/>
            <person name="Bai Y."/>
            <person name="Zhao B."/>
            <person name="Han Y."/>
            <person name="Li Y."/>
            <person name="Li X."/>
            <person name="Wang S."/>
            <person name="Shi Q."/>
            <person name="Liu S."/>
            <person name="Cho W.K."/>
            <person name="Kim J.Y."/>
            <person name="Xu Y."/>
            <person name="Heller-Uszynska K."/>
            <person name="Miao H."/>
            <person name="Cheng Z."/>
            <person name="Zhang S."/>
            <person name="Wu J."/>
            <person name="Yang Y."/>
            <person name="Kang H."/>
            <person name="Li M."/>
            <person name="Liang H."/>
            <person name="Ren X."/>
            <person name="Shi Z."/>
            <person name="Wen M."/>
            <person name="Jian M."/>
            <person name="Yang H."/>
            <person name="Zhang G."/>
            <person name="Yang Z."/>
            <person name="Chen R."/>
            <person name="Liu S."/>
            <person name="Li J."/>
            <person name="Ma L."/>
            <person name="Liu H."/>
            <person name="Zhou Y."/>
            <person name="Zhao J."/>
            <person name="Fang X."/>
            <person name="Li G."/>
            <person name="Fang L."/>
            <person name="Li Y."/>
            <person name="Liu D."/>
            <person name="Zheng H."/>
            <person name="Zhang Y."/>
            <person name="Qin N."/>
            <person name="Li Z."/>
            <person name="Yang G."/>
            <person name="Yang S."/>
            <person name="Bolund L."/>
            <person name="Kristiansen K."/>
            <person name="Zheng H."/>
            <person name="Li S."/>
            <person name="Zhang X."/>
            <person name="Yang H."/>
            <person name="Wang J."/>
            <person name="Sun R."/>
            <person name="Zhang B."/>
            <person name="Jiang S."/>
            <person name="Wang J."/>
            <person name="Du Y."/>
            <person name="Li S."/>
        </authorList>
    </citation>
    <scope>NUCLEOTIDE SEQUENCE [LARGE SCALE GENOMIC DNA]</scope>
    <source>
        <strain evidence="3">cv. 9930</strain>
    </source>
</reference>
<reference evidence="2 3" key="2">
    <citation type="journal article" date="2009" name="PLoS ONE">
        <title>An integrated genetic and cytogenetic map of the cucumber genome.</title>
        <authorList>
            <person name="Ren Y."/>
            <person name="Zhang Z."/>
            <person name="Liu J."/>
            <person name="Staub J.E."/>
            <person name="Han Y."/>
            <person name="Cheng Z."/>
            <person name="Li X."/>
            <person name="Lu J."/>
            <person name="Miao H."/>
            <person name="Kang H."/>
            <person name="Xie B."/>
            <person name="Gu X."/>
            <person name="Wang X."/>
            <person name="Du Y."/>
            <person name="Jin W."/>
            <person name="Huang S."/>
        </authorList>
    </citation>
    <scope>NUCLEOTIDE SEQUENCE [LARGE SCALE GENOMIC DNA]</scope>
    <source>
        <strain evidence="3">cv. 9930</strain>
    </source>
</reference>
<evidence type="ECO:0000313" key="3">
    <source>
        <dbReference type="Proteomes" id="UP000029981"/>
    </source>
</evidence>
<keyword evidence="1" id="KW-1133">Transmembrane helix</keyword>
<dbReference type="EMBL" id="CM002922">
    <property type="protein sequence ID" value="KGN64718.1"/>
    <property type="molecule type" value="Genomic_DNA"/>
</dbReference>
<evidence type="ECO:0000256" key="1">
    <source>
        <dbReference type="SAM" id="Phobius"/>
    </source>
</evidence>
<dbReference type="Gramene" id="KGN64718">
    <property type="protein sequence ID" value="KGN64718"/>
    <property type="gene ID" value="Csa_1G077200"/>
</dbReference>
<protein>
    <submittedName>
        <fullName evidence="2">Uncharacterized protein</fullName>
    </submittedName>
</protein>
<reference evidence="2 3" key="4">
    <citation type="journal article" date="2011" name="BMC Genomics">
        <title>RNA-Seq improves annotation of protein-coding genes in the cucumber genome.</title>
        <authorList>
            <person name="Li Z."/>
            <person name="Zhang Z."/>
            <person name="Yan P."/>
            <person name="Huang S."/>
            <person name="Fei Z."/>
            <person name="Lin K."/>
        </authorList>
    </citation>
    <scope>NUCLEOTIDE SEQUENCE [LARGE SCALE GENOMIC DNA]</scope>
    <source>
        <strain evidence="3">cv. 9930</strain>
    </source>
</reference>
<dbReference type="AlphaFoldDB" id="A0A0A0LSG0"/>